<dbReference type="AlphaFoldDB" id="A0AAD4TXJ4"/>
<sequence>MKERIEPNDVQAQYGVVSVVLWSFLTQNRTLQDARRPRSGQLRMTAPPCLPWQGLLWPPLKVLWTLAVTEVLPSRRLSASVSSVSQLRDTEKQRLKRERKSQSRSMLRPSLELLAGSLGDLVLMSRVLSEVPSGEQCSSWESLFLIHGVTGCQIPCAENAVLQLDLVSPSQHSLSESLLWAQSLR</sequence>
<dbReference type="Proteomes" id="UP001214576">
    <property type="component" value="Unassembled WGS sequence"/>
</dbReference>
<evidence type="ECO:0000313" key="2">
    <source>
        <dbReference type="Proteomes" id="UP001214576"/>
    </source>
</evidence>
<evidence type="ECO:0000313" key="1">
    <source>
        <dbReference type="EMBL" id="KAI4535176.1"/>
    </source>
</evidence>
<dbReference type="EMBL" id="JAKZEL010000018">
    <property type="protein sequence ID" value="KAI4535176.1"/>
    <property type="molecule type" value="Genomic_DNA"/>
</dbReference>
<accession>A0AAD4TXJ4</accession>
<gene>
    <name evidence="1" type="ORF">MG293_014402</name>
</gene>
<proteinExistence type="predicted"/>
<reference evidence="1" key="1">
    <citation type="submission" date="2022-03" db="EMBL/GenBank/DDBJ databases">
        <title>Genomic analyses of argali, domestic sheep and their hybrids provide insights into chromosomal evolution, heterosis and genetic basis of agronomic traits.</title>
        <authorList>
            <person name="Li M."/>
        </authorList>
    </citation>
    <scope>NUCLEOTIDE SEQUENCE</scope>
    <source>
        <strain evidence="1">CAU-MHL-2022a</strain>
        <tissue evidence="1">Skin</tissue>
    </source>
</reference>
<name>A0AAD4TXJ4_OVIAM</name>
<keyword evidence="2" id="KW-1185">Reference proteome</keyword>
<organism evidence="1 2">
    <name type="scientific">Ovis ammon polii</name>
    <dbReference type="NCBI Taxonomy" id="230172"/>
    <lineage>
        <taxon>Eukaryota</taxon>
        <taxon>Metazoa</taxon>
        <taxon>Chordata</taxon>
        <taxon>Craniata</taxon>
        <taxon>Vertebrata</taxon>
        <taxon>Euteleostomi</taxon>
        <taxon>Mammalia</taxon>
        <taxon>Eutheria</taxon>
        <taxon>Laurasiatheria</taxon>
        <taxon>Artiodactyla</taxon>
        <taxon>Ruminantia</taxon>
        <taxon>Pecora</taxon>
        <taxon>Bovidae</taxon>
        <taxon>Caprinae</taxon>
        <taxon>Ovis</taxon>
    </lineage>
</organism>
<comment type="caution">
    <text evidence="1">The sequence shown here is derived from an EMBL/GenBank/DDBJ whole genome shotgun (WGS) entry which is preliminary data.</text>
</comment>
<protein>
    <submittedName>
        <fullName evidence="1">Uncharacterized protein</fullName>
    </submittedName>
</protein>